<proteinExistence type="predicted"/>
<dbReference type="AlphaFoldDB" id="A0A8S1Y2X5"/>
<organism evidence="1 2">
    <name type="scientific">Paramecium octaurelia</name>
    <dbReference type="NCBI Taxonomy" id="43137"/>
    <lineage>
        <taxon>Eukaryota</taxon>
        <taxon>Sar</taxon>
        <taxon>Alveolata</taxon>
        <taxon>Ciliophora</taxon>
        <taxon>Intramacronucleata</taxon>
        <taxon>Oligohymenophorea</taxon>
        <taxon>Peniculida</taxon>
        <taxon>Parameciidae</taxon>
        <taxon>Paramecium</taxon>
    </lineage>
</organism>
<evidence type="ECO:0000313" key="2">
    <source>
        <dbReference type="Proteomes" id="UP000683925"/>
    </source>
</evidence>
<comment type="caution">
    <text evidence="1">The sequence shown here is derived from an EMBL/GenBank/DDBJ whole genome shotgun (WGS) entry which is preliminary data.</text>
</comment>
<evidence type="ECO:0000313" key="1">
    <source>
        <dbReference type="EMBL" id="CAD8207935.1"/>
    </source>
</evidence>
<keyword evidence="2" id="KW-1185">Reference proteome</keyword>
<gene>
    <name evidence="1" type="ORF">POCTA_138.1.T1420117</name>
</gene>
<accession>A0A8S1Y2X5</accession>
<dbReference type="EMBL" id="CAJJDP010000143">
    <property type="protein sequence ID" value="CAD8207935.1"/>
    <property type="molecule type" value="Genomic_DNA"/>
</dbReference>
<name>A0A8S1Y2X5_PAROT</name>
<dbReference type="Proteomes" id="UP000683925">
    <property type="component" value="Unassembled WGS sequence"/>
</dbReference>
<reference evidence="1" key="1">
    <citation type="submission" date="2021-01" db="EMBL/GenBank/DDBJ databases">
        <authorList>
            <consortium name="Genoscope - CEA"/>
            <person name="William W."/>
        </authorList>
    </citation>
    <scope>NUCLEOTIDE SEQUENCE</scope>
</reference>
<protein>
    <submittedName>
        <fullName evidence="1">Uncharacterized protein</fullName>
    </submittedName>
</protein>
<sequence>MKNSSHKLSILLSVLSSIPSSPENHSSSQFFNRMLKLQLVSQLFLTSYYTGPSILVMDQSIDH</sequence>